<gene>
    <name evidence="2" type="ORF">ANN_12481</name>
</gene>
<sequence length="111" mass="12680">MSPGSNTISYPAFARIGLRENPGKNLSQRREIRTHDQRPAREQIARETTRAPRTTEGRRAAERREGKGPTRRGSLRAHLVLAERRRIWIVLWSAISGHAWNFPGYVAVVIK</sequence>
<accession>A0ABQ8TGM5</accession>
<feature type="region of interest" description="Disordered" evidence="1">
    <location>
        <begin position="19"/>
        <end position="74"/>
    </location>
</feature>
<evidence type="ECO:0000313" key="3">
    <source>
        <dbReference type="Proteomes" id="UP001148838"/>
    </source>
</evidence>
<feature type="compositionally biased region" description="Basic and acidic residues" evidence="1">
    <location>
        <begin position="19"/>
        <end position="68"/>
    </location>
</feature>
<proteinExistence type="predicted"/>
<comment type="caution">
    <text evidence="2">The sequence shown here is derived from an EMBL/GenBank/DDBJ whole genome shotgun (WGS) entry which is preliminary data.</text>
</comment>
<evidence type="ECO:0000313" key="2">
    <source>
        <dbReference type="EMBL" id="KAJ4445796.1"/>
    </source>
</evidence>
<organism evidence="2 3">
    <name type="scientific">Periplaneta americana</name>
    <name type="common">American cockroach</name>
    <name type="synonym">Blatta americana</name>
    <dbReference type="NCBI Taxonomy" id="6978"/>
    <lineage>
        <taxon>Eukaryota</taxon>
        <taxon>Metazoa</taxon>
        <taxon>Ecdysozoa</taxon>
        <taxon>Arthropoda</taxon>
        <taxon>Hexapoda</taxon>
        <taxon>Insecta</taxon>
        <taxon>Pterygota</taxon>
        <taxon>Neoptera</taxon>
        <taxon>Polyneoptera</taxon>
        <taxon>Dictyoptera</taxon>
        <taxon>Blattodea</taxon>
        <taxon>Blattoidea</taxon>
        <taxon>Blattidae</taxon>
        <taxon>Blattinae</taxon>
        <taxon>Periplaneta</taxon>
    </lineage>
</organism>
<keyword evidence="3" id="KW-1185">Reference proteome</keyword>
<name>A0ABQ8TGM5_PERAM</name>
<dbReference type="EMBL" id="JAJSOF020000009">
    <property type="protein sequence ID" value="KAJ4445796.1"/>
    <property type="molecule type" value="Genomic_DNA"/>
</dbReference>
<reference evidence="2 3" key="1">
    <citation type="journal article" date="2022" name="Allergy">
        <title>Genome assembly and annotation of Periplaneta americana reveal a comprehensive cockroach allergen profile.</title>
        <authorList>
            <person name="Wang L."/>
            <person name="Xiong Q."/>
            <person name="Saelim N."/>
            <person name="Wang L."/>
            <person name="Nong W."/>
            <person name="Wan A.T."/>
            <person name="Shi M."/>
            <person name="Liu X."/>
            <person name="Cao Q."/>
            <person name="Hui J.H.L."/>
            <person name="Sookrung N."/>
            <person name="Leung T.F."/>
            <person name="Tungtrongchitr A."/>
            <person name="Tsui S.K.W."/>
        </authorList>
    </citation>
    <scope>NUCLEOTIDE SEQUENCE [LARGE SCALE GENOMIC DNA]</scope>
    <source>
        <strain evidence="2">PWHHKU_190912</strain>
    </source>
</reference>
<evidence type="ECO:0000256" key="1">
    <source>
        <dbReference type="SAM" id="MobiDB-lite"/>
    </source>
</evidence>
<protein>
    <submittedName>
        <fullName evidence="2">Uncharacterized protein</fullName>
    </submittedName>
</protein>
<dbReference type="Proteomes" id="UP001148838">
    <property type="component" value="Unassembled WGS sequence"/>
</dbReference>